<dbReference type="AlphaFoldDB" id="A0A7Y9KBZ2"/>
<proteinExistence type="predicted"/>
<name>A0A7Y9KBZ2_9ACTN</name>
<protein>
    <submittedName>
        <fullName evidence="1">Uncharacterized protein</fullName>
    </submittedName>
</protein>
<gene>
    <name evidence="1" type="ORF">BJ999_000774</name>
</gene>
<comment type="caution">
    <text evidence="1">The sequence shown here is derived from an EMBL/GenBank/DDBJ whole genome shotgun (WGS) entry which is preliminary data.</text>
</comment>
<dbReference type="Proteomes" id="UP000591272">
    <property type="component" value="Unassembled WGS sequence"/>
</dbReference>
<keyword evidence="2" id="KW-1185">Reference proteome</keyword>
<reference evidence="1 2" key="1">
    <citation type="submission" date="2020-07" db="EMBL/GenBank/DDBJ databases">
        <title>Sequencing the genomes of 1000 actinobacteria strains.</title>
        <authorList>
            <person name="Klenk H.-P."/>
        </authorList>
    </citation>
    <scope>NUCLEOTIDE SEQUENCE [LARGE SCALE GENOMIC DNA]</scope>
    <source>
        <strain evidence="1 2">DSM 43461</strain>
    </source>
</reference>
<organism evidence="1 2">
    <name type="scientific">Actinomadura citrea</name>
    <dbReference type="NCBI Taxonomy" id="46158"/>
    <lineage>
        <taxon>Bacteria</taxon>
        <taxon>Bacillati</taxon>
        <taxon>Actinomycetota</taxon>
        <taxon>Actinomycetes</taxon>
        <taxon>Streptosporangiales</taxon>
        <taxon>Thermomonosporaceae</taxon>
        <taxon>Actinomadura</taxon>
    </lineage>
</organism>
<evidence type="ECO:0000313" key="1">
    <source>
        <dbReference type="EMBL" id="NYE10478.1"/>
    </source>
</evidence>
<sequence>MRLAYALPLLVLPSYLWRLPFAFHFPMGQVRSRVLPKLINERCRYTRTKPCERRVALAAGRGGQAAHDQVG</sequence>
<dbReference type="EMBL" id="JACCBT010000001">
    <property type="protein sequence ID" value="NYE10478.1"/>
    <property type="molecule type" value="Genomic_DNA"/>
</dbReference>
<accession>A0A7Y9KBZ2</accession>
<evidence type="ECO:0000313" key="2">
    <source>
        <dbReference type="Proteomes" id="UP000591272"/>
    </source>
</evidence>